<sequence length="95" mass="10245">MGCSSSVVDRDISEDGDGRGGEVEIRDEKTWARLSRGGEEMRYREEDESEHRRDCGGSGVVNSFTEVESKPESVVADSAVAESSGVVFILASPCD</sequence>
<reference evidence="2" key="1">
    <citation type="submission" date="2019-12" db="EMBL/GenBank/DDBJ databases">
        <title>Genome sequencing and annotation of Brassica cretica.</title>
        <authorList>
            <person name="Studholme D.J."/>
            <person name="Sarris P."/>
        </authorList>
    </citation>
    <scope>NUCLEOTIDE SEQUENCE</scope>
    <source>
        <strain evidence="2">PFS-109/04</strain>
        <tissue evidence="2">Leaf</tissue>
    </source>
</reference>
<feature type="compositionally biased region" description="Basic and acidic residues" evidence="1">
    <location>
        <begin position="8"/>
        <end position="24"/>
    </location>
</feature>
<evidence type="ECO:0000256" key="1">
    <source>
        <dbReference type="SAM" id="MobiDB-lite"/>
    </source>
</evidence>
<accession>A0A8S9PTL8</accession>
<evidence type="ECO:0000313" key="3">
    <source>
        <dbReference type="Proteomes" id="UP000712600"/>
    </source>
</evidence>
<feature type="region of interest" description="Disordered" evidence="1">
    <location>
        <begin position="1"/>
        <end position="24"/>
    </location>
</feature>
<dbReference type="Proteomes" id="UP000712600">
    <property type="component" value="Unassembled WGS sequence"/>
</dbReference>
<dbReference type="EMBL" id="QGKX02001347">
    <property type="protein sequence ID" value="KAF3521782.1"/>
    <property type="molecule type" value="Genomic_DNA"/>
</dbReference>
<organism evidence="2 3">
    <name type="scientific">Brassica cretica</name>
    <name type="common">Mustard</name>
    <dbReference type="NCBI Taxonomy" id="69181"/>
    <lineage>
        <taxon>Eukaryota</taxon>
        <taxon>Viridiplantae</taxon>
        <taxon>Streptophyta</taxon>
        <taxon>Embryophyta</taxon>
        <taxon>Tracheophyta</taxon>
        <taxon>Spermatophyta</taxon>
        <taxon>Magnoliopsida</taxon>
        <taxon>eudicotyledons</taxon>
        <taxon>Gunneridae</taxon>
        <taxon>Pentapetalae</taxon>
        <taxon>rosids</taxon>
        <taxon>malvids</taxon>
        <taxon>Brassicales</taxon>
        <taxon>Brassicaceae</taxon>
        <taxon>Brassiceae</taxon>
        <taxon>Brassica</taxon>
    </lineage>
</organism>
<dbReference type="AlphaFoldDB" id="A0A8S9PTL8"/>
<name>A0A8S9PTL8_BRACR</name>
<comment type="caution">
    <text evidence="2">The sequence shown here is derived from an EMBL/GenBank/DDBJ whole genome shotgun (WGS) entry which is preliminary data.</text>
</comment>
<proteinExistence type="predicted"/>
<gene>
    <name evidence="2" type="ORF">F2Q69_00049015</name>
</gene>
<evidence type="ECO:0000313" key="2">
    <source>
        <dbReference type="EMBL" id="KAF3521782.1"/>
    </source>
</evidence>
<protein>
    <submittedName>
        <fullName evidence="2">Uncharacterized protein</fullName>
    </submittedName>
</protein>